<feature type="domain" description="Pseudouridine synthase RsuA/RluA-like" evidence="3">
    <location>
        <begin position="13"/>
        <end position="168"/>
    </location>
</feature>
<dbReference type="SUPFAM" id="SSF55120">
    <property type="entry name" value="Pseudouridine synthase"/>
    <property type="match status" value="1"/>
</dbReference>
<dbReference type="Proteomes" id="UP000823612">
    <property type="component" value="Unassembled WGS sequence"/>
</dbReference>
<gene>
    <name evidence="4" type="ORF">IAB08_04165</name>
</gene>
<evidence type="ECO:0000313" key="4">
    <source>
        <dbReference type="EMBL" id="MBO8432473.1"/>
    </source>
</evidence>
<sequence>MQPPAPILYEDNHLLAVNKLPGQIVQGDKTGDVPLSEQFKAFIKERDAKPGNVFLGVVHRLDRPVSGVLLFAKTGKALARLNAMIREREFQKIYWAICRNEPVEPQGHLLQYLYKNEANNKSYICPPERPGAQKAELYYKVIGHSERYALIEVELCTGRHHQIRVQLAGMGCPIQGDLKYGDKRSNPDGSISLHARYLQLIHPVRKTELRIEAPTPQSGVWPHFC</sequence>
<reference evidence="4" key="1">
    <citation type="submission" date="2020-10" db="EMBL/GenBank/DDBJ databases">
        <authorList>
            <person name="Gilroy R."/>
        </authorList>
    </citation>
    <scope>NUCLEOTIDE SEQUENCE</scope>
    <source>
        <strain evidence="4">2889</strain>
    </source>
</reference>
<dbReference type="GO" id="GO:0003723">
    <property type="term" value="F:RNA binding"/>
    <property type="evidence" value="ECO:0007669"/>
    <property type="project" value="InterPro"/>
</dbReference>
<comment type="similarity">
    <text evidence="1">Belongs to the pseudouridine synthase RluA family.</text>
</comment>
<dbReference type="GO" id="GO:0001522">
    <property type="term" value="P:pseudouridine synthesis"/>
    <property type="evidence" value="ECO:0007669"/>
    <property type="project" value="InterPro"/>
</dbReference>
<dbReference type="Gene3D" id="3.30.2350.10">
    <property type="entry name" value="Pseudouridine synthase"/>
    <property type="match status" value="1"/>
</dbReference>
<dbReference type="GO" id="GO:0009982">
    <property type="term" value="F:pseudouridine synthase activity"/>
    <property type="evidence" value="ECO:0007669"/>
    <property type="project" value="InterPro"/>
</dbReference>
<organism evidence="4 5">
    <name type="scientific">Candidatus Pullibacteroides excrementavium</name>
    <dbReference type="NCBI Taxonomy" id="2840905"/>
    <lineage>
        <taxon>Bacteria</taxon>
        <taxon>Pseudomonadati</taxon>
        <taxon>Bacteroidota</taxon>
        <taxon>Bacteroidia</taxon>
        <taxon>Bacteroidales</taxon>
        <taxon>Candidatus Pullibacteroides</taxon>
    </lineage>
</organism>
<dbReference type="EMBL" id="JADIMZ010000062">
    <property type="protein sequence ID" value="MBO8432473.1"/>
    <property type="molecule type" value="Genomic_DNA"/>
</dbReference>
<evidence type="ECO:0000259" key="3">
    <source>
        <dbReference type="Pfam" id="PF00849"/>
    </source>
</evidence>
<evidence type="ECO:0000256" key="1">
    <source>
        <dbReference type="ARBA" id="ARBA00010876"/>
    </source>
</evidence>
<dbReference type="PANTHER" id="PTHR21600">
    <property type="entry name" value="MITOCHONDRIAL RNA PSEUDOURIDINE SYNTHASE"/>
    <property type="match status" value="1"/>
</dbReference>
<comment type="caution">
    <text evidence="4">The sequence shown here is derived from an EMBL/GenBank/DDBJ whole genome shotgun (WGS) entry which is preliminary data.</text>
</comment>
<dbReference type="InterPro" id="IPR006224">
    <property type="entry name" value="PsdUridine_synth_RluA-like_CS"/>
</dbReference>
<dbReference type="InterPro" id="IPR050188">
    <property type="entry name" value="RluA_PseudoU_synthase"/>
</dbReference>
<dbReference type="PROSITE" id="PS01129">
    <property type="entry name" value="PSI_RLU"/>
    <property type="match status" value="1"/>
</dbReference>
<reference evidence="4" key="2">
    <citation type="journal article" date="2021" name="PeerJ">
        <title>Extensive microbial diversity within the chicken gut microbiome revealed by metagenomics and culture.</title>
        <authorList>
            <person name="Gilroy R."/>
            <person name="Ravi A."/>
            <person name="Getino M."/>
            <person name="Pursley I."/>
            <person name="Horton D.L."/>
            <person name="Alikhan N.F."/>
            <person name="Baker D."/>
            <person name="Gharbi K."/>
            <person name="Hall N."/>
            <person name="Watson M."/>
            <person name="Adriaenssens E.M."/>
            <person name="Foster-Nyarko E."/>
            <person name="Jarju S."/>
            <person name="Secka A."/>
            <person name="Antonio M."/>
            <person name="Oren A."/>
            <person name="Chaudhuri R.R."/>
            <person name="La Ragione R."/>
            <person name="Hildebrand F."/>
            <person name="Pallen M.J."/>
        </authorList>
    </citation>
    <scope>NUCLEOTIDE SEQUENCE</scope>
    <source>
        <strain evidence="4">2889</strain>
    </source>
</reference>
<accession>A0A9D9H2J7</accession>
<dbReference type="InterPro" id="IPR020103">
    <property type="entry name" value="PsdUridine_synth_cat_dom_sf"/>
</dbReference>
<evidence type="ECO:0000313" key="5">
    <source>
        <dbReference type="Proteomes" id="UP000823612"/>
    </source>
</evidence>
<name>A0A9D9H2J7_9BACT</name>
<dbReference type="InterPro" id="IPR006145">
    <property type="entry name" value="PsdUridine_synth_RsuA/RluA"/>
</dbReference>
<dbReference type="GO" id="GO:0140098">
    <property type="term" value="F:catalytic activity, acting on RNA"/>
    <property type="evidence" value="ECO:0007669"/>
    <property type="project" value="UniProtKB-ARBA"/>
</dbReference>
<dbReference type="Pfam" id="PF00849">
    <property type="entry name" value="PseudoU_synth_2"/>
    <property type="match status" value="1"/>
</dbReference>
<protein>
    <submittedName>
        <fullName evidence="4">RluA family pseudouridine synthase</fullName>
    </submittedName>
</protein>
<keyword evidence="2" id="KW-0413">Isomerase</keyword>
<dbReference type="GO" id="GO:0006396">
    <property type="term" value="P:RNA processing"/>
    <property type="evidence" value="ECO:0007669"/>
    <property type="project" value="UniProtKB-ARBA"/>
</dbReference>
<dbReference type="CDD" id="cd02869">
    <property type="entry name" value="PseudoU_synth_RluA_like"/>
    <property type="match status" value="1"/>
</dbReference>
<dbReference type="PANTHER" id="PTHR21600:SF83">
    <property type="entry name" value="PSEUDOURIDYLATE SYNTHASE RPUSD4, MITOCHONDRIAL"/>
    <property type="match status" value="1"/>
</dbReference>
<proteinExistence type="inferred from homology"/>
<evidence type="ECO:0000256" key="2">
    <source>
        <dbReference type="ARBA" id="ARBA00023235"/>
    </source>
</evidence>
<dbReference type="AlphaFoldDB" id="A0A9D9H2J7"/>